<dbReference type="RefSeq" id="XP_007693949.1">
    <property type="nucleotide sequence ID" value="XM_007695759.1"/>
</dbReference>
<proteinExistence type="predicted"/>
<dbReference type="AlphaFoldDB" id="W6YPT1"/>
<organism evidence="1 2">
    <name type="scientific">Bipolaris oryzae ATCC 44560</name>
    <dbReference type="NCBI Taxonomy" id="930090"/>
    <lineage>
        <taxon>Eukaryota</taxon>
        <taxon>Fungi</taxon>
        <taxon>Dikarya</taxon>
        <taxon>Ascomycota</taxon>
        <taxon>Pezizomycotina</taxon>
        <taxon>Dothideomycetes</taxon>
        <taxon>Pleosporomycetidae</taxon>
        <taxon>Pleosporales</taxon>
        <taxon>Pleosporineae</taxon>
        <taxon>Pleosporaceae</taxon>
        <taxon>Bipolaris</taxon>
    </lineage>
</organism>
<keyword evidence="2" id="KW-1185">Reference proteome</keyword>
<gene>
    <name evidence="1" type="ORF">COCMIDRAFT_111309</name>
</gene>
<reference evidence="1 2" key="1">
    <citation type="journal article" date="2013" name="PLoS Genet.">
        <title>Comparative genome structure, secondary metabolite, and effector coding capacity across Cochliobolus pathogens.</title>
        <authorList>
            <person name="Condon B.J."/>
            <person name="Leng Y."/>
            <person name="Wu D."/>
            <person name="Bushley K.E."/>
            <person name="Ohm R.A."/>
            <person name="Otillar R."/>
            <person name="Martin J."/>
            <person name="Schackwitz W."/>
            <person name="Grimwood J."/>
            <person name="MohdZainudin N."/>
            <person name="Xue C."/>
            <person name="Wang R."/>
            <person name="Manning V.A."/>
            <person name="Dhillon B."/>
            <person name="Tu Z.J."/>
            <person name="Steffenson B.J."/>
            <person name="Salamov A."/>
            <person name="Sun H."/>
            <person name="Lowry S."/>
            <person name="LaButti K."/>
            <person name="Han J."/>
            <person name="Copeland A."/>
            <person name="Lindquist E."/>
            <person name="Barry K."/>
            <person name="Schmutz J."/>
            <person name="Baker S.E."/>
            <person name="Ciuffetti L.M."/>
            <person name="Grigoriev I.V."/>
            <person name="Zhong S."/>
            <person name="Turgeon B.G."/>
        </authorList>
    </citation>
    <scope>NUCLEOTIDE SEQUENCE [LARGE SCALE GENOMIC DNA]</scope>
    <source>
        <strain evidence="1 2">ATCC 44560</strain>
    </source>
</reference>
<evidence type="ECO:0000313" key="1">
    <source>
        <dbReference type="EMBL" id="EUC39533.1"/>
    </source>
</evidence>
<dbReference type="HOGENOM" id="CLU_198479_0_0_1"/>
<dbReference type="KEGG" id="bor:COCMIDRAFT_111309"/>
<name>W6YPT1_COCMI</name>
<accession>W6YPT1</accession>
<feature type="non-terminal residue" evidence="1">
    <location>
        <position position="1"/>
    </location>
</feature>
<dbReference type="GeneID" id="19119750"/>
<dbReference type="Proteomes" id="UP000054032">
    <property type="component" value="Unassembled WGS sequence"/>
</dbReference>
<evidence type="ECO:0000313" key="2">
    <source>
        <dbReference type="Proteomes" id="UP000054032"/>
    </source>
</evidence>
<protein>
    <submittedName>
        <fullName evidence="1">Uncharacterized protein</fullName>
    </submittedName>
</protein>
<sequence>DIVGIGHVMCHHAKAVPSVMAGLLCDGNHQEWRQTSVMSGRKSDGRTGSNEDIRIGEYHYLLSSWSTQTVLSYQLTN</sequence>
<dbReference type="OrthoDB" id="10373203at2759"/>
<dbReference type="EMBL" id="KI964351">
    <property type="protein sequence ID" value="EUC39533.1"/>
    <property type="molecule type" value="Genomic_DNA"/>
</dbReference>